<reference evidence="2" key="1">
    <citation type="submission" date="2022-06" db="EMBL/GenBank/DDBJ databases">
        <title>Complete genome sequences of two strains of the flax pathogen Septoria linicola.</title>
        <authorList>
            <person name="Lapalu N."/>
            <person name="Simon A."/>
            <person name="Demenou B."/>
            <person name="Paumier D."/>
            <person name="Guillot M.-P."/>
            <person name="Gout L."/>
            <person name="Valade R."/>
        </authorList>
    </citation>
    <scope>NUCLEOTIDE SEQUENCE</scope>
    <source>
        <strain evidence="2">SE15195</strain>
    </source>
</reference>
<protein>
    <submittedName>
        <fullName evidence="2">Heterokaryon incompatibility</fullName>
    </submittedName>
</protein>
<feature type="domain" description="Heterokaryon incompatibility" evidence="1">
    <location>
        <begin position="1"/>
        <end position="92"/>
    </location>
</feature>
<evidence type="ECO:0000259" key="1">
    <source>
        <dbReference type="Pfam" id="PF06985"/>
    </source>
</evidence>
<evidence type="ECO:0000313" key="2">
    <source>
        <dbReference type="EMBL" id="USW50840.1"/>
    </source>
</evidence>
<sequence length="159" mass="17838">MPEIYVMGKGNLIQLGNSDTVELAVQSMNNILDELRDTTDNFKNLHNIGPGANAKKGAAVYSKAPPLASINAQALIELLSHPWFTRLWVIQEAFKAPVNTCYYGQARFPLEDVLRICVWIGYNRGFCPRELIGCFGAKQGPRLWVFLDRQYGTNRDSGF</sequence>
<proteinExistence type="predicted"/>
<name>A0A9Q9AKR8_9PEZI</name>
<evidence type="ECO:0000313" key="3">
    <source>
        <dbReference type="Proteomes" id="UP001056384"/>
    </source>
</evidence>
<dbReference type="InterPro" id="IPR010730">
    <property type="entry name" value="HET"/>
</dbReference>
<keyword evidence="3" id="KW-1185">Reference proteome</keyword>
<dbReference type="EMBL" id="CP099420">
    <property type="protein sequence ID" value="USW50840.1"/>
    <property type="molecule type" value="Genomic_DNA"/>
</dbReference>
<accession>A0A9Q9AKR8</accession>
<organism evidence="2 3">
    <name type="scientific">Septoria linicola</name>
    <dbReference type="NCBI Taxonomy" id="215465"/>
    <lineage>
        <taxon>Eukaryota</taxon>
        <taxon>Fungi</taxon>
        <taxon>Dikarya</taxon>
        <taxon>Ascomycota</taxon>
        <taxon>Pezizomycotina</taxon>
        <taxon>Dothideomycetes</taxon>
        <taxon>Dothideomycetidae</taxon>
        <taxon>Mycosphaerellales</taxon>
        <taxon>Mycosphaerellaceae</taxon>
        <taxon>Septoria</taxon>
    </lineage>
</organism>
<gene>
    <name evidence="2" type="ORF">Slin15195_G041590</name>
</gene>
<dbReference type="AlphaFoldDB" id="A0A9Q9AKR8"/>
<dbReference type="Proteomes" id="UP001056384">
    <property type="component" value="Chromosome 3"/>
</dbReference>
<dbReference type="Pfam" id="PF06985">
    <property type="entry name" value="HET"/>
    <property type="match status" value="1"/>
</dbReference>